<evidence type="ECO:0000313" key="7">
    <source>
        <dbReference type="Proteomes" id="UP000094570"/>
    </source>
</evidence>
<name>A0A1E3G112_9BACT</name>
<sequence length="185" mass="21651">MELARYLFWGVVFFWWALDFYVLVLRKNGYHKILEKRSKYIIIGLILTGVFLAVAPESFRSTWRSREFGVMQLIGTAVLTIGVILRFMAILTLGKHFTPDIGIVEQEKKLVTKGLYSKIRHPSYTGEIIAFLGLAIAFQHFPSSFFIFAFPTIAFIYRAIVEEKKLLEEFGEIYLEYRKRTRMFI</sequence>
<keyword evidence="2 5" id="KW-0812">Transmembrane</keyword>
<feature type="transmembrane region" description="Helical" evidence="5">
    <location>
        <begin position="37"/>
        <end position="56"/>
    </location>
</feature>
<dbReference type="Proteomes" id="UP000094570">
    <property type="component" value="Unassembled WGS sequence"/>
</dbReference>
<dbReference type="Gene3D" id="1.20.120.1630">
    <property type="match status" value="1"/>
</dbReference>
<evidence type="ECO:0000256" key="1">
    <source>
        <dbReference type="ARBA" id="ARBA00004141"/>
    </source>
</evidence>
<reference evidence="7" key="1">
    <citation type="submission" date="2016-04" db="EMBL/GenBank/DDBJ databases">
        <title>The genome sequence project of a novel Fervidobacterium isolate from a hot spring in Thailand.</title>
        <authorList>
            <person name="Gonzalez J.M."/>
            <person name="Cuecas A."/>
            <person name="Kanoksilapatham W."/>
        </authorList>
    </citation>
    <scope>NUCLEOTIDE SEQUENCE [LARGE SCALE GENOMIC DNA]</scope>
    <source>
        <strain evidence="7">FC2004</strain>
    </source>
</reference>
<dbReference type="GO" id="GO:0004671">
    <property type="term" value="F:protein C-terminal S-isoprenylcysteine carboxyl O-methyltransferase activity"/>
    <property type="evidence" value="ECO:0007669"/>
    <property type="project" value="InterPro"/>
</dbReference>
<feature type="transmembrane region" description="Helical" evidence="5">
    <location>
        <begin position="6"/>
        <end position="25"/>
    </location>
</feature>
<dbReference type="OrthoDB" id="5471300at2"/>
<feature type="transmembrane region" description="Helical" evidence="5">
    <location>
        <begin position="68"/>
        <end position="89"/>
    </location>
</feature>
<protein>
    <submittedName>
        <fullName evidence="6">Uncharacterized protein</fullName>
    </submittedName>
</protein>
<evidence type="ECO:0000256" key="3">
    <source>
        <dbReference type="ARBA" id="ARBA00022989"/>
    </source>
</evidence>
<comment type="caution">
    <text evidence="6">The sequence shown here is derived from an EMBL/GenBank/DDBJ whole genome shotgun (WGS) entry which is preliminary data.</text>
</comment>
<evidence type="ECO:0000256" key="4">
    <source>
        <dbReference type="ARBA" id="ARBA00023136"/>
    </source>
</evidence>
<dbReference type="EMBL" id="LWAF01000014">
    <property type="protein sequence ID" value="ODN29939.1"/>
    <property type="molecule type" value="Genomic_DNA"/>
</dbReference>
<dbReference type="RefSeq" id="WP_069293658.1">
    <property type="nucleotide sequence ID" value="NZ_CP140110.1"/>
</dbReference>
<dbReference type="Pfam" id="PF04140">
    <property type="entry name" value="ICMT"/>
    <property type="match status" value="1"/>
</dbReference>
<dbReference type="PANTHER" id="PTHR43847">
    <property type="entry name" value="BLL3993 PROTEIN"/>
    <property type="match status" value="1"/>
</dbReference>
<evidence type="ECO:0000256" key="5">
    <source>
        <dbReference type="SAM" id="Phobius"/>
    </source>
</evidence>
<feature type="transmembrane region" description="Helical" evidence="5">
    <location>
        <begin position="128"/>
        <end position="157"/>
    </location>
</feature>
<dbReference type="PANTHER" id="PTHR43847:SF1">
    <property type="entry name" value="BLL3993 PROTEIN"/>
    <property type="match status" value="1"/>
</dbReference>
<proteinExistence type="predicted"/>
<organism evidence="6 7">
    <name type="scientific">Fervidobacterium thailandense</name>
    <dbReference type="NCBI Taxonomy" id="1008305"/>
    <lineage>
        <taxon>Bacteria</taxon>
        <taxon>Thermotogati</taxon>
        <taxon>Thermotogota</taxon>
        <taxon>Thermotogae</taxon>
        <taxon>Thermotogales</taxon>
        <taxon>Fervidobacteriaceae</taxon>
        <taxon>Fervidobacterium</taxon>
    </lineage>
</organism>
<keyword evidence="3 5" id="KW-1133">Transmembrane helix</keyword>
<accession>A0A1E3G112</accession>
<dbReference type="AlphaFoldDB" id="A0A1E3G112"/>
<dbReference type="PROSITE" id="PS50244">
    <property type="entry name" value="S5A_REDUCTASE"/>
    <property type="match status" value="1"/>
</dbReference>
<dbReference type="InterPro" id="IPR052527">
    <property type="entry name" value="Metal_cation-efflux_comp"/>
</dbReference>
<gene>
    <name evidence="6" type="ORF">A4H02_08000</name>
</gene>
<keyword evidence="7" id="KW-1185">Reference proteome</keyword>
<comment type="subcellular location">
    <subcellularLocation>
        <location evidence="1">Membrane</location>
        <topology evidence="1">Multi-pass membrane protein</topology>
    </subcellularLocation>
</comment>
<evidence type="ECO:0000313" key="6">
    <source>
        <dbReference type="EMBL" id="ODN29939.1"/>
    </source>
</evidence>
<evidence type="ECO:0000256" key="2">
    <source>
        <dbReference type="ARBA" id="ARBA00022692"/>
    </source>
</evidence>
<dbReference type="InterPro" id="IPR007269">
    <property type="entry name" value="ICMT_MeTrfase"/>
</dbReference>
<dbReference type="STRING" id="1008305.A4H02_08000"/>
<dbReference type="GO" id="GO:0016020">
    <property type="term" value="C:membrane"/>
    <property type="evidence" value="ECO:0007669"/>
    <property type="project" value="UniProtKB-SubCell"/>
</dbReference>
<keyword evidence="4 5" id="KW-0472">Membrane</keyword>